<dbReference type="RefSeq" id="WP_061935892.1">
    <property type="nucleotide sequence ID" value="NZ_CP013234.1"/>
</dbReference>
<dbReference type="InterPro" id="IPR016163">
    <property type="entry name" value="Ald_DH_C"/>
</dbReference>
<dbReference type="Gene3D" id="3.40.309.10">
    <property type="entry name" value="Aldehyde Dehydrogenase, Chain A, domain 2"/>
    <property type="match status" value="1"/>
</dbReference>
<dbReference type="InterPro" id="IPR044151">
    <property type="entry name" value="ALDH_KGSADH"/>
</dbReference>
<protein>
    <recommendedName>
        <fullName evidence="5">2,5-dioxovalerate dehydrogenase</fullName>
        <ecNumber evidence="5">1.2.1.26</ecNumber>
    </recommendedName>
</protein>
<dbReference type="SUPFAM" id="SSF53720">
    <property type="entry name" value="ALDH-like"/>
    <property type="match status" value="1"/>
</dbReference>
<dbReference type="EC" id="1.2.1.26" evidence="5"/>
<evidence type="ECO:0000256" key="5">
    <source>
        <dbReference type="ARBA" id="ARBA00067023"/>
    </source>
</evidence>
<dbReference type="FunFam" id="3.40.605.10:FF:000037">
    <property type="entry name" value="NADP-dependent fatty aldehyde dehydrogenase"/>
    <property type="match status" value="1"/>
</dbReference>
<dbReference type="PANTHER" id="PTHR43353:SF3">
    <property type="entry name" value="ALDEHYDE DEHYDROGENASE-RELATED"/>
    <property type="match status" value="1"/>
</dbReference>
<comment type="catalytic activity">
    <reaction evidence="3">
        <text>2,5-dioxopentanoate + NAD(+) + H2O = 2-oxoglutarate + NADH + 2 H(+)</text>
        <dbReference type="Rhea" id="RHEA:47152"/>
        <dbReference type="ChEBI" id="CHEBI:15377"/>
        <dbReference type="ChEBI" id="CHEBI:15378"/>
        <dbReference type="ChEBI" id="CHEBI:16810"/>
        <dbReference type="ChEBI" id="CHEBI:57540"/>
        <dbReference type="ChEBI" id="CHEBI:57945"/>
        <dbReference type="ChEBI" id="CHEBI:58136"/>
    </reaction>
</comment>
<comment type="catalytic activity">
    <reaction evidence="4">
        <text>2,5-dioxopentanoate + NADP(+) + H2O = 2-oxoglutarate + NADPH + 2 H(+)</text>
        <dbReference type="Rhea" id="RHEA:11296"/>
        <dbReference type="ChEBI" id="CHEBI:15377"/>
        <dbReference type="ChEBI" id="CHEBI:15378"/>
        <dbReference type="ChEBI" id="CHEBI:16810"/>
        <dbReference type="ChEBI" id="CHEBI:57783"/>
        <dbReference type="ChEBI" id="CHEBI:58136"/>
        <dbReference type="ChEBI" id="CHEBI:58349"/>
        <dbReference type="EC" id="1.2.1.26"/>
    </reaction>
</comment>
<feature type="domain" description="Aldehyde dehydrogenase" evidence="6">
    <location>
        <begin position="18"/>
        <end position="463"/>
    </location>
</feature>
<evidence type="ECO:0000259" key="6">
    <source>
        <dbReference type="Pfam" id="PF00171"/>
    </source>
</evidence>
<evidence type="ECO:0000313" key="8">
    <source>
        <dbReference type="Proteomes" id="UP000074561"/>
    </source>
</evidence>
<reference evidence="7 8" key="1">
    <citation type="submission" date="2015-11" db="EMBL/GenBank/DDBJ databases">
        <title>Exploring the genomic traits of fungus-feeding bacterial genus Collimonas.</title>
        <authorList>
            <person name="Song C."/>
            <person name="Schmidt R."/>
            <person name="de Jager V."/>
            <person name="Krzyzanowska D."/>
            <person name="Jongedijk E."/>
            <person name="Cankar K."/>
            <person name="Beekwilder J."/>
            <person name="van Veen A."/>
            <person name="de Boer W."/>
            <person name="van Veen J.A."/>
            <person name="Garbeva P."/>
        </authorList>
    </citation>
    <scope>NUCLEOTIDE SEQUENCE [LARGE SCALE GENOMIC DNA]</scope>
    <source>
        <strain evidence="7 8">Ter91</strain>
    </source>
</reference>
<comment type="similarity">
    <text evidence="1">Belongs to the aldehyde dehydrogenase family.</text>
</comment>
<evidence type="ECO:0000256" key="3">
    <source>
        <dbReference type="ARBA" id="ARBA00050769"/>
    </source>
</evidence>
<dbReference type="Pfam" id="PF00171">
    <property type="entry name" value="Aldedh"/>
    <property type="match status" value="1"/>
</dbReference>
<name>A0A127PXX0_9BURK</name>
<dbReference type="KEGG" id="cpra:CPter91_0249"/>
<evidence type="ECO:0000313" key="7">
    <source>
        <dbReference type="EMBL" id="AMP02648.1"/>
    </source>
</evidence>
<dbReference type="EMBL" id="CP013234">
    <property type="protein sequence ID" value="AMP02648.1"/>
    <property type="molecule type" value="Genomic_DNA"/>
</dbReference>
<dbReference type="InterPro" id="IPR050740">
    <property type="entry name" value="Aldehyde_DH_Superfamily"/>
</dbReference>
<dbReference type="PATRIC" id="fig|279113.9.peg.255"/>
<dbReference type="STRING" id="279113.CPter91_0249"/>
<dbReference type="OrthoDB" id="9770537at2"/>
<dbReference type="CDD" id="cd07129">
    <property type="entry name" value="ALDH_KGSADH"/>
    <property type="match status" value="1"/>
</dbReference>
<keyword evidence="2" id="KW-0560">Oxidoreductase</keyword>
<dbReference type="AlphaFoldDB" id="A0A127PXX0"/>
<sequence length="525" mass="54255">MNITGEMLIGQTAVRGTEGSVRAVNPATNETIAPDFGAGSTAAVEQACKLAQQAFDTYRETTPEQRAQFLEEIATGILNLGPQLIERASQESGLPAARLEGERGRTVGQLRLFAKVIRDGHYLSATLDSALPERTPPRADLRLRKIAIGPVAVFGASNFPLAFSVAGGDTAAALAAGCPVVVKTHNAHPGTSELVGRVIQQAVAACQLPAGVFSLIIGSGNEVGQALVSHPAIKAVGFTGSRQGGLALMRAAAQRREPIPVYAEMSSINPMFLLPNALAARATQIGSAFADSLTMGVGQFCTNPGLVIGLASEHLAQFQEAASNALKAKAAGTMLTPGIHSAYLAGVERMQAVSGVDAVGRGMAASAPCAAQAALFATDAATFLASEQLEDEIFGPSSLIVACKDEDEMRAVAEHLAGQLTATLQLEAADHALAKTLLPTLERKAGRILVNGFPTGVEVSYAMVHGGPFPATSDSRSTSVGASAIDRFVRPVCYQDLPDALLPAALQDGNPLGLTRLVDGALHTA</sequence>
<evidence type="ECO:0000256" key="1">
    <source>
        <dbReference type="ARBA" id="ARBA00009986"/>
    </source>
</evidence>
<evidence type="ECO:0000256" key="4">
    <source>
        <dbReference type="ARBA" id="ARBA00051918"/>
    </source>
</evidence>
<gene>
    <name evidence="7" type="ORF">CPter91_0249</name>
</gene>
<organism evidence="7 8">
    <name type="scientific">Collimonas pratensis</name>
    <dbReference type="NCBI Taxonomy" id="279113"/>
    <lineage>
        <taxon>Bacteria</taxon>
        <taxon>Pseudomonadati</taxon>
        <taxon>Pseudomonadota</taxon>
        <taxon>Betaproteobacteria</taxon>
        <taxon>Burkholderiales</taxon>
        <taxon>Oxalobacteraceae</taxon>
        <taxon>Collimonas</taxon>
    </lineage>
</organism>
<dbReference type="Proteomes" id="UP000074561">
    <property type="component" value="Chromosome"/>
</dbReference>
<evidence type="ECO:0000256" key="2">
    <source>
        <dbReference type="ARBA" id="ARBA00023002"/>
    </source>
</evidence>
<dbReference type="InterPro" id="IPR015590">
    <property type="entry name" value="Aldehyde_DH_dom"/>
</dbReference>
<dbReference type="InterPro" id="IPR016161">
    <property type="entry name" value="Ald_DH/histidinol_DH"/>
</dbReference>
<accession>A0A127PXX0</accession>
<dbReference type="GO" id="GO:0047533">
    <property type="term" value="F:2,5-dioxovalerate dehydrogenase (NADP+) activity"/>
    <property type="evidence" value="ECO:0007669"/>
    <property type="project" value="UniProtKB-EC"/>
</dbReference>
<dbReference type="PANTHER" id="PTHR43353">
    <property type="entry name" value="SUCCINATE-SEMIALDEHYDE DEHYDROGENASE, MITOCHONDRIAL"/>
    <property type="match status" value="1"/>
</dbReference>
<dbReference type="InterPro" id="IPR016162">
    <property type="entry name" value="Ald_DH_N"/>
</dbReference>
<dbReference type="Gene3D" id="3.40.605.10">
    <property type="entry name" value="Aldehyde Dehydrogenase, Chain A, domain 1"/>
    <property type="match status" value="1"/>
</dbReference>
<proteinExistence type="inferred from homology"/>